<evidence type="ECO:0000256" key="1">
    <source>
        <dbReference type="ARBA" id="ARBA00022679"/>
    </source>
</evidence>
<dbReference type="PANTHER" id="PTHR43793:SF1">
    <property type="entry name" value="FAD SYNTHASE"/>
    <property type="match status" value="1"/>
</dbReference>
<dbReference type="EMBL" id="CP009574">
    <property type="protein sequence ID" value="AIT10012.1"/>
    <property type="molecule type" value="Genomic_DNA"/>
</dbReference>
<proteinExistence type="predicted"/>
<dbReference type="InterPro" id="IPR050385">
    <property type="entry name" value="Archaeal_FAD_synthase"/>
</dbReference>
<keyword evidence="5" id="KW-1185">Reference proteome</keyword>
<protein>
    <submittedName>
        <fullName evidence="4">Glycerol-3-phosphate cytidylyltransferase</fullName>
    </submittedName>
</protein>
<organism evidence="4 5">
    <name type="scientific">Candidatus Francisella endociliophora</name>
    <dbReference type="NCBI Taxonomy" id="653937"/>
    <lineage>
        <taxon>Bacteria</taxon>
        <taxon>Pseudomonadati</taxon>
        <taxon>Pseudomonadota</taxon>
        <taxon>Gammaproteobacteria</taxon>
        <taxon>Thiotrichales</taxon>
        <taxon>Francisellaceae</taxon>
        <taxon>Francisella</taxon>
    </lineage>
</organism>
<name>A0A097ER44_9GAMM</name>
<dbReference type="AlphaFoldDB" id="A0A097ER44"/>
<dbReference type="InterPro" id="IPR014729">
    <property type="entry name" value="Rossmann-like_a/b/a_fold"/>
</dbReference>
<keyword evidence="1" id="KW-0808">Transferase</keyword>
<dbReference type="RefSeq" id="WP_040010387.1">
    <property type="nucleotide sequence ID" value="NZ_CP009574.1"/>
</dbReference>
<sequence length="146" mass="16786">MSKKIVGYTTGVYDMFHVGHLHLLKRAKNHCDYLIVGVSTDDLVMEYKKKLPIIPFEHRLEIISSLKFVDEVVAVSHRDKEKAYLDVGYDVLFVGDDWKGSQIFNNLERFLKKNGARIEYFPYTQDVSSTKFTDILTAISSENFGS</sequence>
<accession>A0A097ER44</accession>
<dbReference type="PANTHER" id="PTHR43793">
    <property type="entry name" value="FAD SYNTHASE"/>
    <property type="match status" value="1"/>
</dbReference>
<dbReference type="HOGENOM" id="CLU_034585_2_2_6"/>
<dbReference type="SUPFAM" id="SSF52374">
    <property type="entry name" value="Nucleotidylyl transferase"/>
    <property type="match status" value="1"/>
</dbReference>
<dbReference type="Gene3D" id="3.40.50.620">
    <property type="entry name" value="HUPs"/>
    <property type="match status" value="1"/>
</dbReference>
<keyword evidence="2 4" id="KW-0548">Nucleotidyltransferase</keyword>
<dbReference type="Pfam" id="PF01467">
    <property type="entry name" value="CTP_transf_like"/>
    <property type="match status" value="1"/>
</dbReference>
<evidence type="ECO:0000256" key="2">
    <source>
        <dbReference type="ARBA" id="ARBA00022695"/>
    </source>
</evidence>
<evidence type="ECO:0000259" key="3">
    <source>
        <dbReference type="Pfam" id="PF01467"/>
    </source>
</evidence>
<dbReference type="STRING" id="1547445.LO80_08535"/>
<feature type="domain" description="Cytidyltransferase-like" evidence="3">
    <location>
        <begin position="8"/>
        <end position="131"/>
    </location>
</feature>
<dbReference type="KEGG" id="frf:LO80_08535"/>
<evidence type="ECO:0000313" key="5">
    <source>
        <dbReference type="Proteomes" id="UP000029672"/>
    </source>
</evidence>
<dbReference type="InterPro" id="IPR004821">
    <property type="entry name" value="Cyt_trans-like"/>
</dbReference>
<gene>
    <name evidence="4" type="ORF">LO80_08535</name>
</gene>
<dbReference type="eggNOG" id="COG0615">
    <property type="taxonomic scope" value="Bacteria"/>
</dbReference>
<dbReference type="Proteomes" id="UP000029672">
    <property type="component" value="Chromosome"/>
</dbReference>
<dbReference type="GO" id="GO:0016779">
    <property type="term" value="F:nucleotidyltransferase activity"/>
    <property type="evidence" value="ECO:0007669"/>
    <property type="project" value="UniProtKB-KW"/>
</dbReference>
<evidence type="ECO:0000313" key="4">
    <source>
        <dbReference type="EMBL" id="AIT10012.1"/>
    </source>
</evidence>
<dbReference type="NCBIfam" id="TIGR00125">
    <property type="entry name" value="cyt_tran_rel"/>
    <property type="match status" value="1"/>
</dbReference>
<reference evidence="4 5" key="1">
    <citation type="submission" date="2014-10" db="EMBL/GenBank/DDBJ databases">
        <title>Whole genome sequence of Francisella endociliophora strain FSC1006, isolated from a laboratory culture of the marine ciliate Euplotes raikovi.</title>
        <authorList>
            <person name="Granberg M."/>
            <person name="Backman S."/>
            <person name="Lundmark E."/>
            <person name="Nilsson E."/>
            <person name="Karlsson E."/>
            <person name="Thelaus J."/>
            <person name="Ohrman C."/>
            <person name="Larkeryd A."/>
            <person name="Stenberg P."/>
        </authorList>
    </citation>
    <scope>NUCLEOTIDE SEQUENCE [LARGE SCALE GENOMIC DNA]</scope>
    <source>
        <strain evidence="4 5">FSC1006</strain>
    </source>
</reference>
<dbReference type="OrthoDB" id="9802794at2"/>